<dbReference type="EMBL" id="BNGU01000004">
    <property type="protein sequence ID" value="GHM59201.1"/>
    <property type="molecule type" value="Genomic_DNA"/>
</dbReference>
<keyword evidence="2" id="KW-1185">Reference proteome</keyword>
<organism evidence="1 2">
    <name type="scientific">Candidatus Mesenet longicola</name>
    <dbReference type="NCBI Taxonomy" id="1892558"/>
    <lineage>
        <taxon>Bacteria</taxon>
        <taxon>Pseudomonadati</taxon>
        <taxon>Pseudomonadota</taxon>
        <taxon>Alphaproteobacteria</taxon>
        <taxon>Rickettsiales</taxon>
        <taxon>Anaplasmataceae</taxon>
        <taxon>Candidatus Mesenet</taxon>
    </lineage>
</organism>
<sequence length="149" mass="17298">MDLHYFPCFEVESYYIDNKDHESFHYHGDMKVDLENRLHFGQDGKIWPYQKIAKYEEISGELNNISGICATSYPPKCYLDMHSLEKSHFNLNIKEAFGSGGEAKPGYVLSTHVDLYFDLNNSNQEVKIFSGKDENGNLFFLKLKEGKRK</sequence>
<gene>
    <name evidence="1" type="ORF">sL5_01940</name>
</gene>
<dbReference type="AlphaFoldDB" id="A0A8J3HVT1"/>
<accession>A0A8J3HVT1</accession>
<evidence type="ECO:0000313" key="1">
    <source>
        <dbReference type="EMBL" id="GHM59201.1"/>
    </source>
</evidence>
<dbReference type="Proteomes" id="UP000637906">
    <property type="component" value="Unassembled WGS sequence"/>
</dbReference>
<reference evidence="1 2" key="1">
    <citation type="journal article" date="2021" name="Microb. Ecol.">
        <title>Candidatus Mesenet longicola: Novel Endosymbionts of Brontispa longissima that Induce Cytoplasmic Incompatibility.</title>
        <authorList>
            <person name="Takano S."/>
            <person name="Gotoh Y."/>
            <person name="Hayashi T."/>
        </authorList>
    </citation>
    <scope>NUCLEOTIDE SEQUENCE [LARGE SCALE GENOMIC DNA]</scope>
    <source>
        <strain evidence="1">L5</strain>
    </source>
</reference>
<comment type="caution">
    <text evidence="1">The sequence shown here is derived from an EMBL/GenBank/DDBJ whole genome shotgun (WGS) entry which is preliminary data.</text>
</comment>
<proteinExistence type="predicted"/>
<evidence type="ECO:0000313" key="2">
    <source>
        <dbReference type="Proteomes" id="UP000637906"/>
    </source>
</evidence>
<name>A0A8J3HVT1_9RICK</name>
<protein>
    <submittedName>
        <fullName evidence="1">Uncharacterized protein</fullName>
    </submittedName>
</protein>